<gene>
    <name evidence="1" type="ORF">BCO_0129704</name>
</gene>
<protein>
    <submittedName>
        <fullName evidence="1">Uncharacterized protein</fullName>
    </submittedName>
</protein>
<accession>W5SXS8</accession>
<dbReference type="HOGENOM" id="CLU_066594_0_0_12"/>
<dbReference type="RefSeq" id="WP_025408756.1">
    <property type="nucleotide sequence ID" value="NZ_CP005756.1"/>
</dbReference>
<dbReference type="AlphaFoldDB" id="W5SXS8"/>
<sequence length="357" mass="43299">MESTKCKNKHQHKLIVLISTINYINLNLKRYTQSDILYYFNKNMKKNGYKEIKLKTLQNYLYKLEKVFKVTNNYYRHLGINMGTEVHYELRYSKKECYRIINKHFRDKKEIRHKNRTNTYFQNKCTKNRNVERGECIYNTYNKKEDKNKTKYIERLQIKKYAKKSKIKPHVLSSVLNLNLNKKAAIEIFKATKKYENESKRKAKNRIKTKQKHLKAILKHTKNQLITEGYCEEELTKKINVIYDKYQHKPHFIIQNSKYNDLDKIIKNLKKSVERIKESTDENKKDIRNNIFSILLDQLRHKASNEVLIPILKDYLNKQNELHYGKVFNNYYYYDLMNIIEGDQDYLEKVDFKKITS</sequence>
<dbReference type="EMBL" id="CP005756">
    <property type="protein sequence ID" value="AHH11503.1"/>
    <property type="molecule type" value="Genomic_DNA"/>
</dbReference>
<organism evidence="1">
    <name type="scientific">Borrelia coriaceae ATCC 43381</name>
    <dbReference type="NCBI Taxonomy" id="1408429"/>
    <lineage>
        <taxon>Bacteria</taxon>
        <taxon>Pseudomonadati</taxon>
        <taxon>Spirochaetota</taxon>
        <taxon>Spirochaetia</taxon>
        <taxon>Spirochaetales</taxon>
        <taxon>Borreliaceae</taxon>
        <taxon>Borrelia</taxon>
    </lineage>
</organism>
<reference evidence="1" key="1">
    <citation type="submission" date="2013-04" db="EMBL/GenBank/DDBJ databases">
        <title>Comparative Genomics of Relapsing Fever Spirochetes.</title>
        <authorList>
            <person name="Schwan T.G."/>
            <person name="Raffel S.J."/>
            <person name="Porcella S.F."/>
            <person name="Martens C.A."/>
            <person name="Bruno D.P."/>
            <person name="Ricklefs S.M."/>
            <person name="Barbian K.B."/>
        </authorList>
    </citation>
    <scope>NUCLEOTIDE SEQUENCE</scope>
    <source>
        <strain evidence="1">Co53</strain>
        <plasmid evidence="1">unnamed</plasmid>
    </source>
</reference>
<proteinExistence type="predicted"/>
<dbReference type="Pfam" id="PF02414">
    <property type="entry name" value="Borrelia_orfA"/>
    <property type="match status" value="1"/>
</dbReference>
<name>W5SXS8_9SPIR</name>
<keyword evidence="1" id="KW-0614">Plasmid</keyword>
<evidence type="ECO:0000313" key="1">
    <source>
        <dbReference type="EMBL" id="AHH11503.1"/>
    </source>
</evidence>
<geneLocation type="plasmid" evidence="1">
    <name>unnamed</name>
</geneLocation>
<dbReference type="InterPro" id="IPR003459">
    <property type="entry name" value="Borrelia_plasmid_OrfA"/>
</dbReference>